<dbReference type="EMBL" id="LR593886">
    <property type="protein sequence ID" value="VTR97209.1"/>
    <property type="molecule type" value="Genomic_DNA"/>
</dbReference>
<protein>
    <submittedName>
        <fullName evidence="1">Uncharacterized protein</fullName>
    </submittedName>
</protein>
<evidence type="ECO:0000313" key="2">
    <source>
        <dbReference type="Proteomes" id="UP000464178"/>
    </source>
</evidence>
<dbReference type="AlphaFoldDB" id="A0A6P2D7T0"/>
<dbReference type="Proteomes" id="UP000464178">
    <property type="component" value="Chromosome"/>
</dbReference>
<organism evidence="1 2">
    <name type="scientific">Gemmata massiliana</name>
    <dbReference type="NCBI Taxonomy" id="1210884"/>
    <lineage>
        <taxon>Bacteria</taxon>
        <taxon>Pseudomonadati</taxon>
        <taxon>Planctomycetota</taxon>
        <taxon>Planctomycetia</taxon>
        <taxon>Gemmatales</taxon>
        <taxon>Gemmataceae</taxon>
        <taxon>Gemmata</taxon>
    </lineage>
</organism>
<keyword evidence="2" id="KW-1185">Reference proteome</keyword>
<dbReference type="RefSeq" id="WP_162671102.1">
    <property type="nucleotide sequence ID" value="NZ_LR593886.1"/>
</dbReference>
<reference evidence="1 2" key="1">
    <citation type="submission" date="2019-05" db="EMBL/GenBank/DDBJ databases">
        <authorList>
            <consortium name="Science for Life Laboratories"/>
        </authorList>
    </citation>
    <scope>NUCLEOTIDE SEQUENCE [LARGE SCALE GENOMIC DNA]</scope>
    <source>
        <strain evidence="1">Soil9</strain>
    </source>
</reference>
<name>A0A6P2D7T0_9BACT</name>
<gene>
    <name evidence="1" type="ORF">SOIL9_08350</name>
</gene>
<proteinExistence type="predicted"/>
<dbReference type="KEGG" id="gms:SOIL9_08350"/>
<sequence>MKRELLPQLETLVQQLCEWRGSLVEVVEQITRFPETLDRHFTTTSTLVMRLEFVGVTVSGASLMVSGRAFGRDVGYQATCDLLESLTVSPGEAVFVERFSKGVERHSTFRLLNSGETLPDDT</sequence>
<evidence type="ECO:0000313" key="1">
    <source>
        <dbReference type="EMBL" id="VTR97209.1"/>
    </source>
</evidence>
<accession>A0A6P2D7T0</accession>